<dbReference type="GO" id="GO:0005524">
    <property type="term" value="F:ATP binding"/>
    <property type="evidence" value="ECO:0007669"/>
    <property type="project" value="UniProtKB-KW"/>
</dbReference>
<protein>
    <submittedName>
        <fullName evidence="5">ABC transporter ATP-binding protein</fullName>
    </submittedName>
</protein>
<accession>A0ABQ1GCM4</accession>
<dbReference type="PANTHER" id="PTHR42788">
    <property type="entry name" value="TAURINE IMPORT ATP-BINDING PROTEIN-RELATED"/>
    <property type="match status" value="1"/>
</dbReference>
<dbReference type="PROSITE" id="PS00211">
    <property type="entry name" value="ABC_TRANSPORTER_1"/>
    <property type="match status" value="1"/>
</dbReference>
<proteinExistence type="predicted"/>
<reference evidence="6" key="1">
    <citation type="journal article" date="2019" name="Int. J. Syst. Evol. Microbiol.">
        <title>The Global Catalogue of Microorganisms (GCM) 10K type strain sequencing project: providing services to taxonomists for standard genome sequencing and annotation.</title>
        <authorList>
            <consortium name="The Broad Institute Genomics Platform"/>
            <consortium name="The Broad Institute Genome Sequencing Center for Infectious Disease"/>
            <person name="Wu L."/>
            <person name="Ma J."/>
        </authorList>
    </citation>
    <scope>NUCLEOTIDE SEQUENCE [LARGE SCALE GENOMIC DNA]</scope>
    <source>
        <strain evidence="6">CGMCC 1.12404</strain>
    </source>
</reference>
<dbReference type="SMART" id="SM00382">
    <property type="entry name" value="AAA"/>
    <property type="match status" value="1"/>
</dbReference>
<dbReference type="Gene3D" id="3.40.50.300">
    <property type="entry name" value="P-loop containing nucleotide triphosphate hydrolases"/>
    <property type="match status" value="1"/>
</dbReference>
<keyword evidence="2" id="KW-0547">Nucleotide-binding</keyword>
<dbReference type="CDD" id="cd03293">
    <property type="entry name" value="ABC_NrtD_SsuB_transporters"/>
    <property type="match status" value="1"/>
</dbReference>
<gene>
    <name evidence="5" type="ORF">GCM10007416_12580</name>
</gene>
<evidence type="ECO:0000313" key="5">
    <source>
        <dbReference type="EMBL" id="GGA41080.1"/>
    </source>
</evidence>
<dbReference type="Pfam" id="PF00005">
    <property type="entry name" value="ABC_tran"/>
    <property type="match status" value="1"/>
</dbReference>
<evidence type="ECO:0000256" key="1">
    <source>
        <dbReference type="ARBA" id="ARBA00022448"/>
    </source>
</evidence>
<dbReference type="InterPro" id="IPR003593">
    <property type="entry name" value="AAA+_ATPase"/>
</dbReference>
<dbReference type="RefSeq" id="WP_188430995.1">
    <property type="nucleotide sequence ID" value="NZ_BMEX01000003.1"/>
</dbReference>
<dbReference type="InterPro" id="IPR027417">
    <property type="entry name" value="P-loop_NTPase"/>
</dbReference>
<dbReference type="PROSITE" id="PS50893">
    <property type="entry name" value="ABC_TRANSPORTER_2"/>
    <property type="match status" value="1"/>
</dbReference>
<dbReference type="Proteomes" id="UP000617979">
    <property type="component" value="Unassembled WGS sequence"/>
</dbReference>
<feature type="domain" description="ABC transporter" evidence="4">
    <location>
        <begin position="10"/>
        <end position="238"/>
    </location>
</feature>
<evidence type="ECO:0000256" key="3">
    <source>
        <dbReference type="ARBA" id="ARBA00022840"/>
    </source>
</evidence>
<dbReference type="InterPro" id="IPR050166">
    <property type="entry name" value="ABC_transporter_ATP-bind"/>
</dbReference>
<comment type="caution">
    <text evidence="5">The sequence shown here is derived from an EMBL/GenBank/DDBJ whole genome shotgun (WGS) entry which is preliminary data.</text>
</comment>
<dbReference type="SUPFAM" id="SSF52540">
    <property type="entry name" value="P-loop containing nucleoside triphosphate hydrolases"/>
    <property type="match status" value="1"/>
</dbReference>
<dbReference type="InterPro" id="IPR003439">
    <property type="entry name" value="ABC_transporter-like_ATP-bd"/>
</dbReference>
<keyword evidence="3 5" id="KW-0067">ATP-binding</keyword>
<dbReference type="EMBL" id="BMEX01000003">
    <property type="protein sequence ID" value="GGA41080.1"/>
    <property type="molecule type" value="Genomic_DNA"/>
</dbReference>
<keyword evidence="6" id="KW-1185">Reference proteome</keyword>
<keyword evidence="1" id="KW-0813">Transport</keyword>
<sequence>MSDTPVIEALRVTKAYLSREDEIQALEPVSFEIRPGEFVSLIGSSGCGKSTVLSLVAGLIQPTEGEVRIAGEKVEAPNRRVSYMLQRDCLLDWRTVEDNIFLGLEFRGMNDEATRKQARLLLKELGLEHIAKHFPSQLSGGMRQRVALVRTLAVQPKILLLDEPFSAVDYQNKLHLEELLIRALENRSMTVLLVTHDLEEALAMSDRILVMGGRPGKIRRTLEVPEELRSASPLEARGKPSFRPLFDVLWKEMELW</sequence>
<name>A0ABQ1GCM4_9BACL</name>
<organism evidence="5 6">
    <name type="scientific">Kroppenstedtia guangzhouensis</name>
    <dbReference type="NCBI Taxonomy" id="1274356"/>
    <lineage>
        <taxon>Bacteria</taxon>
        <taxon>Bacillati</taxon>
        <taxon>Bacillota</taxon>
        <taxon>Bacilli</taxon>
        <taxon>Bacillales</taxon>
        <taxon>Thermoactinomycetaceae</taxon>
        <taxon>Kroppenstedtia</taxon>
    </lineage>
</organism>
<dbReference type="InterPro" id="IPR017871">
    <property type="entry name" value="ABC_transporter-like_CS"/>
</dbReference>
<evidence type="ECO:0000313" key="6">
    <source>
        <dbReference type="Proteomes" id="UP000617979"/>
    </source>
</evidence>
<dbReference type="PANTHER" id="PTHR42788:SF21">
    <property type="entry name" value="ABC TRANSPORTER ATP-BINDING PROTEIN"/>
    <property type="match status" value="1"/>
</dbReference>
<evidence type="ECO:0000256" key="2">
    <source>
        <dbReference type="ARBA" id="ARBA00022741"/>
    </source>
</evidence>
<evidence type="ECO:0000259" key="4">
    <source>
        <dbReference type="PROSITE" id="PS50893"/>
    </source>
</evidence>